<protein>
    <submittedName>
        <fullName evidence="1">Uncharacterized protein</fullName>
    </submittedName>
</protein>
<comment type="caution">
    <text evidence="1">The sequence shown here is derived from an EMBL/GenBank/DDBJ whole genome shotgun (WGS) entry which is preliminary data.</text>
</comment>
<dbReference type="AlphaFoldDB" id="A0A0V7ZHQ6"/>
<evidence type="ECO:0000313" key="3">
    <source>
        <dbReference type="Proteomes" id="UP000053372"/>
    </source>
</evidence>
<evidence type="ECO:0000313" key="1">
    <source>
        <dbReference type="EMBL" id="KST64064.1"/>
    </source>
</evidence>
<organism evidence="1 3">
    <name type="scientific">Mastigocoleus testarum BC008</name>
    <dbReference type="NCBI Taxonomy" id="371196"/>
    <lineage>
        <taxon>Bacteria</taxon>
        <taxon>Bacillati</taxon>
        <taxon>Cyanobacteriota</taxon>
        <taxon>Cyanophyceae</taxon>
        <taxon>Nostocales</taxon>
        <taxon>Hapalosiphonaceae</taxon>
        <taxon>Mastigocoleus</taxon>
    </lineage>
</organism>
<dbReference type="RefSeq" id="WP_058184161.1">
    <property type="nucleotide sequence ID" value="NZ_LMTZ01000118.1"/>
</dbReference>
<reference evidence="1 3" key="1">
    <citation type="journal article" date="2015" name="Genome Announc.">
        <title>Draft Genome of the Euendolithic (true boring) Cyanobacterium Mastigocoleus testarum strain BC008.</title>
        <authorList>
            <person name="Guida B.S."/>
            <person name="Garcia-Pichel F."/>
        </authorList>
    </citation>
    <scope>NUCLEOTIDE SEQUENCE [LARGE SCALE GENOMIC DNA]</scope>
    <source>
        <strain evidence="1 3">BC008</strain>
    </source>
</reference>
<name>A0A0V7ZHQ6_9CYAN</name>
<dbReference type="EMBL" id="LMTZ01000129">
    <property type="protein sequence ID" value="KST64064.1"/>
    <property type="molecule type" value="Genomic_DNA"/>
</dbReference>
<evidence type="ECO:0000313" key="2">
    <source>
        <dbReference type="EMBL" id="KST64774.1"/>
    </source>
</evidence>
<accession>A0A0V7ZHQ6</accession>
<dbReference type="Proteomes" id="UP000053372">
    <property type="component" value="Unassembled WGS sequence"/>
</dbReference>
<gene>
    <name evidence="1" type="ORF">BC008_40435</name>
    <name evidence="2" type="ORF">BC008_41410</name>
</gene>
<sequence length="119" mass="13678">MTYHSDLYIAHITQNSIEYLKRDKWLQLDDLKQLVGKQNERPYIECVYRRFINPVVTAVIDDCGAVSQLPWIATLPWNTHIYGDFVLCGFDRTPDGDMDLCSMPKEALNDSVAQIKLVA</sequence>
<proteinExistence type="predicted"/>
<keyword evidence="3" id="KW-1185">Reference proteome</keyword>
<dbReference type="EMBL" id="LMTZ01000118">
    <property type="protein sequence ID" value="KST64774.1"/>
    <property type="molecule type" value="Genomic_DNA"/>
</dbReference>